<dbReference type="AlphaFoldDB" id="A0A9D4ILR1"/>
<name>A0A9D4ILR1_DREPO</name>
<dbReference type="Proteomes" id="UP000828390">
    <property type="component" value="Unassembled WGS sequence"/>
</dbReference>
<reference evidence="1" key="2">
    <citation type="submission" date="2020-11" db="EMBL/GenBank/DDBJ databases">
        <authorList>
            <person name="McCartney M.A."/>
            <person name="Auch B."/>
            <person name="Kono T."/>
            <person name="Mallez S."/>
            <person name="Becker A."/>
            <person name="Gohl D.M."/>
            <person name="Silverstein K.A.T."/>
            <person name="Koren S."/>
            <person name="Bechman K.B."/>
            <person name="Herman A."/>
            <person name="Abrahante J.E."/>
            <person name="Garbe J."/>
        </authorList>
    </citation>
    <scope>NUCLEOTIDE SEQUENCE</scope>
    <source>
        <strain evidence="1">Duluth1</strain>
        <tissue evidence="1">Whole animal</tissue>
    </source>
</reference>
<reference evidence="1" key="1">
    <citation type="journal article" date="2019" name="bioRxiv">
        <title>The Genome of the Zebra Mussel, Dreissena polymorpha: A Resource for Invasive Species Research.</title>
        <authorList>
            <person name="McCartney M.A."/>
            <person name="Auch B."/>
            <person name="Kono T."/>
            <person name="Mallez S."/>
            <person name="Zhang Y."/>
            <person name="Obille A."/>
            <person name="Becker A."/>
            <person name="Abrahante J.E."/>
            <person name="Garbe J."/>
            <person name="Badalamenti J.P."/>
            <person name="Herman A."/>
            <person name="Mangelson H."/>
            <person name="Liachko I."/>
            <person name="Sullivan S."/>
            <person name="Sone E.D."/>
            <person name="Koren S."/>
            <person name="Silverstein K.A.T."/>
            <person name="Beckman K.B."/>
            <person name="Gohl D.M."/>
        </authorList>
    </citation>
    <scope>NUCLEOTIDE SEQUENCE</scope>
    <source>
        <strain evidence="1">Duluth1</strain>
        <tissue evidence="1">Whole animal</tissue>
    </source>
</reference>
<sequence>MAEVVIFPENWDYHDSSRLTTPSFDHSRGNLLLERDEWSVGCRRASVDHTVNRLQSGFVASH</sequence>
<evidence type="ECO:0000313" key="1">
    <source>
        <dbReference type="EMBL" id="KAH3780351.1"/>
    </source>
</evidence>
<dbReference type="EMBL" id="JAIWYP010000008">
    <property type="protein sequence ID" value="KAH3780351.1"/>
    <property type="molecule type" value="Genomic_DNA"/>
</dbReference>
<gene>
    <name evidence="1" type="ORF">DPMN_158164</name>
</gene>
<proteinExistence type="predicted"/>
<protein>
    <submittedName>
        <fullName evidence="1">Uncharacterized protein</fullName>
    </submittedName>
</protein>
<organism evidence="1 2">
    <name type="scientific">Dreissena polymorpha</name>
    <name type="common">Zebra mussel</name>
    <name type="synonym">Mytilus polymorpha</name>
    <dbReference type="NCBI Taxonomy" id="45954"/>
    <lineage>
        <taxon>Eukaryota</taxon>
        <taxon>Metazoa</taxon>
        <taxon>Spiralia</taxon>
        <taxon>Lophotrochozoa</taxon>
        <taxon>Mollusca</taxon>
        <taxon>Bivalvia</taxon>
        <taxon>Autobranchia</taxon>
        <taxon>Heteroconchia</taxon>
        <taxon>Euheterodonta</taxon>
        <taxon>Imparidentia</taxon>
        <taxon>Neoheterodontei</taxon>
        <taxon>Myida</taxon>
        <taxon>Dreissenoidea</taxon>
        <taxon>Dreissenidae</taxon>
        <taxon>Dreissena</taxon>
    </lineage>
</organism>
<comment type="caution">
    <text evidence="1">The sequence shown here is derived from an EMBL/GenBank/DDBJ whole genome shotgun (WGS) entry which is preliminary data.</text>
</comment>
<accession>A0A9D4ILR1</accession>
<keyword evidence="2" id="KW-1185">Reference proteome</keyword>
<evidence type="ECO:0000313" key="2">
    <source>
        <dbReference type="Proteomes" id="UP000828390"/>
    </source>
</evidence>